<evidence type="ECO:0000313" key="3">
    <source>
        <dbReference type="Proteomes" id="UP001160483"/>
    </source>
</evidence>
<evidence type="ECO:0000313" key="2">
    <source>
        <dbReference type="EMBL" id="CAH0477615.1"/>
    </source>
</evidence>
<evidence type="ECO:0008006" key="4">
    <source>
        <dbReference type="Google" id="ProtNLM"/>
    </source>
</evidence>
<accession>A0AAU9KYN7</accession>
<proteinExistence type="predicted"/>
<reference evidence="2" key="1">
    <citation type="submission" date="2021-11" db="EMBL/GenBank/DDBJ databases">
        <authorList>
            <person name="Islam A."/>
            <person name="Islam S."/>
            <person name="Flora M.S."/>
            <person name="Rahman M."/>
            <person name="Ziaur R.M."/>
            <person name="Epstein J.H."/>
            <person name="Hassan M."/>
            <person name="Klassen M."/>
            <person name="Woodard K."/>
            <person name="Webb A."/>
            <person name="Webby R.J."/>
            <person name="El Zowalaty M.E."/>
        </authorList>
    </citation>
    <scope>NUCLEOTIDE SEQUENCE</scope>
    <source>
        <strain evidence="2">Pbs3</strain>
    </source>
</reference>
<evidence type="ECO:0000256" key="1">
    <source>
        <dbReference type="SAM" id="MobiDB-lite"/>
    </source>
</evidence>
<name>A0AAU9KYN7_9STRA</name>
<dbReference type="Proteomes" id="UP001160483">
    <property type="component" value="Unassembled WGS sequence"/>
</dbReference>
<dbReference type="EMBL" id="CAKKTJ010000180">
    <property type="protein sequence ID" value="CAH0477615.1"/>
    <property type="molecule type" value="Genomic_DNA"/>
</dbReference>
<comment type="caution">
    <text evidence="2">The sequence shown here is derived from an EMBL/GenBank/DDBJ whole genome shotgun (WGS) entry which is preliminary data.</text>
</comment>
<organism evidence="2 3">
    <name type="scientific">Peronospora belbahrii</name>
    <dbReference type="NCBI Taxonomy" id="622444"/>
    <lineage>
        <taxon>Eukaryota</taxon>
        <taxon>Sar</taxon>
        <taxon>Stramenopiles</taxon>
        <taxon>Oomycota</taxon>
        <taxon>Peronosporomycetes</taxon>
        <taxon>Peronosporales</taxon>
        <taxon>Peronosporaceae</taxon>
        <taxon>Peronospora</taxon>
    </lineage>
</organism>
<dbReference type="AlphaFoldDB" id="A0AAU9KYN7"/>
<protein>
    <recommendedName>
        <fullName evidence="4">C2 domain-containing protein</fullName>
    </recommendedName>
</protein>
<feature type="compositionally biased region" description="Polar residues" evidence="1">
    <location>
        <begin position="406"/>
        <end position="416"/>
    </location>
</feature>
<feature type="region of interest" description="Disordered" evidence="1">
    <location>
        <begin position="406"/>
        <end position="435"/>
    </location>
</feature>
<sequence>MTPLVGISLPSLLCKGHMLVSNNNNEAALAKANRPPDAKIHSHRYHRAQMTPVDDHDVDEKIKAKQYGLVVGSKHPLVHELAAMLRPKRSAISSIVDDIVSAYEYDDLPILESNRTSCCTPRDPAMITASTVDEPVDRLSDSVPEGELHVWVYKARQLSASWPMTNAMYKEHGLHARCALLGAVQESPCNILGDKKNPVWRQAENRTRDGLGGYFAWALGQPEETADDRLSRGVEASECNLEIDVMCGEQIVGSATVALEDLLLSSKDRALDEDALNGSGLKVIRLRPHWLPLAGHKAGLLQISLEFVPVPKEMLRSSFASISLANSSLKVLDQHGVDHQSNAGTPTAQQTDQIPRNVVETRPVIPWLDQRHDACQLDSKDEDGSSSKVIVSRSGGVTMYIPTQVAKTPSKASTVGSPPLAPKVPTPSLGLSPRH</sequence>
<gene>
    <name evidence="2" type="ORF">PBS003_LOCUS4357</name>
</gene>